<evidence type="ECO:0000259" key="2">
    <source>
        <dbReference type="PROSITE" id="PS51192"/>
    </source>
</evidence>
<protein>
    <submittedName>
        <fullName evidence="3">DEAD/DEAH box helicase family protein</fullName>
    </submittedName>
</protein>
<keyword evidence="1" id="KW-0175">Coiled coil</keyword>
<gene>
    <name evidence="3" type="ORF">LXO92_05610</name>
</gene>
<sequence length="982" mass="109869">MGASREIVEQQIKDLKDYTDTVAAVHLLKEVVTNGAVVTIGSAKESIDIENNKKDPKIGNVVKAILAKAGKPGESTKWEDKGDGKPHLEAAITIGGAVYTIDLVFEGNDHTVSTTQNYTVNITSKLNSEVSRGKLFFDHDHTATVKLTYDKDGDLRAVTKKGLSVDTKSFVPYAYQNEILSKFHDSLKDHKEQRLAIMGTGSGKSIVMAGIAQAVGRTVMIVPDQTLVNQQSKETSDLLGAGLVNGVKATPRVFTLDTLKGKVDVLWEALEKDLSDIEEEDVLKIKAYFRKVIAGTEPFDQIVLQAEHPLFKIIASEIKDSMVLIDESHRHTFKPEDAEILKGIKDRNSILALTATPTSELYDLFKGTPLDDLSLGAAIELGTIRPIKDEVAYVNEKSLIDQAVAHYFDDYYLEEGMSGYIDPVELKKQIIQAETGIEDSVAQERAINQALALNRIRCQRNMGFSDDKVTREKLAEIYQKIANGDRETIEKYQGEVAKHRQKSECDARLQLVQKFGAVDEVEFRKTVGLPVVNLQQDIATEQQKDIQRAINSYALALVFNEKHTDIAEKDRTHKLEDYLKEWDQHIAKYKTKNDEIPKPFLTKLESCETKNRETLKEALEKLGAPISKLPTAQKEAITKLILDRAETMVTKVKASQPVSEVITGAPQPNLVALQATENYSGAIDMSTPQSTIDEQLAQIEVGLRTHIVADQVIATGVSIRDILNVQIINTNSPVIESDINVINGILSGPQAAGRCVRNKDTEARVQQYIDQRYEGKGLILTVDAIIDPKNSAERTREVMKNREEQAQKEREAIILLQSVIRGFQTFGLFQQCVPLHQKIEALTEKLELQKVHLEDQQKTLGTKKLELGKLEEVEKLESELRDIVPGMSKKPIGSPLPTDYARNPTLYCMWAKTTLIRASLKMETREVRQTIEEVREEITNLADSIERLQKEIQTGTISLERMKVEEERLLQQMEEINSKLTM</sequence>
<comment type="caution">
    <text evidence="3">The sequence shown here is derived from an EMBL/GenBank/DDBJ whole genome shotgun (WGS) entry which is preliminary data.</text>
</comment>
<name>A0ABS8WZB5_9GAMM</name>
<accession>A0ABS8WZB5</accession>
<keyword evidence="3" id="KW-0547">Nucleotide-binding</keyword>
<dbReference type="SUPFAM" id="SSF52540">
    <property type="entry name" value="P-loop containing nucleoside triphosphate hydrolases"/>
    <property type="match status" value="2"/>
</dbReference>
<dbReference type="RefSeq" id="WP_182351756.1">
    <property type="nucleotide sequence ID" value="NZ_JAJSPM010000005.1"/>
</dbReference>
<dbReference type="Proteomes" id="UP001320170">
    <property type="component" value="Unassembled WGS sequence"/>
</dbReference>
<dbReference type="GO" id="GO:0004386">
    <property type="term" value="F:helicase activity"/>
    <property type="evidence" value="ECO:0007669"/>
    <property type="project" value="UniProtKB-KW"/>
</dbReference>
<keyword evidence="4" id="KW-1185">Reference proteome</keyword>
<dbReference type="Pfam" id="PF04851">
    <property type="entry name" value="ResIII"/>
    <property type="match status" value="1"/>
</dbReference>
<keyword evidence="3" id="KW-0347">Helicase</keyword>
<proteinExistence type="predicted"/>
<evidence type="ECO:0000313" key="3">
    <source>
        <dbReference type="EMBL" id="MCE3531848.1"/>
    </source>
</evidence>
<dbReference type="InterPro" id="IPR014001">
    <property type="entry name" value="Helicase_ATP-bd"/>
</dbReference>
<dbReference type="InterPro" id="IPR006935">
    <property type="entry name" value="Helicase/UvrB_N"/>
</dbReference>
<keyword evidence="3" id="KW-0067">ATP-binding</keyword>
<reference evidence="3 4" key="1">
    <citation type="journal article" date="2024" name="Pathogens">
        <title>Characterization of a Novel Species of Legionella Isolated from a Healthcare Facility: Legionella resiliens sp. nov.</title>
        <authorList>
            <person name="Cristino S."/>
            <person name="Pascale M.R."/>
            <person name="Marino F."/>
            <person name="Derelitto C."/>
            <person name="Salaris S."/>
            <person name="Orsini M."/>
            <person name="Squarzoni S."/>
            <person name="Grottola A."/>
            <person name="Girolamini L."/>
        </authorList>
    </citation>
    <scope>NUCLEOTIDE SEQUENCE [LARGE SCALE GENOMIC DNA]</scope>
    <source>
        <strain evidence="3 4">8cVS16</strain>
    </source>
</reference>
<feature type="domain" description="Helicase ATP-binding" evidence="2">
    <location>
        <begin position="185"/>
        <end position="375"/>
    </location>
</feature>
<evidence type="ECO:0000313" key="4">
    <source>
        <dbReference type="Proteomes" id="UP001320170"/>
    </source>
</evidence>
<organism evidence="3 4">
    <name type="scientific">Legionella resiliens</name>
    <dbReference type="NCBI Taxonomy" id="2905958"/>
    <lineage>
        <taxon>Bacteria</taxon>
        <taxon>Pseudomonadati</taxon>
        <taxon>Pseudomonadota</taxon>
        <taxon>Gammaproteobacteria</taxon>
        <taxon>Legionellales</taxon>
        <taxon>Legionellaceae</taxon>
        <taxon>Legionella</taxon>
    </lineage>
</organism>
<feature type="coiled-coil region" evidence="1">
    <location>
        <begin position="917"/>
        <end position="979"/>
    </location>
</feature>
<evidence type="ECO:0000256" key="1">
    <source>
        <dbReference type="SAM" id="Coils"/>
    </source>
</evidence>
<dbReference type="InterPro" id="IPR027417">
    <property type="entry name" value="P-loop_NTPase"/>
</dbReference>
<keyword evidence="3" id="KW-0378">Hydrolase</keyword>
<dbReference type="PROSITE" id="PS51192">
    <property type="entry name" value="HELICASE_ATP_BIND_1"/>
    <property type="match status" value="1"/>
</dbReference>
<dbReference type="Gene3D" id="3.40.50.300">
    <property type="entry name" value="P-loop containing nucleotide triphosphate hydrolases"/>
    <property type="match status" value="1"/>
</dbReference>
<dbReference type="EMBL" id="JAJTND010000004">
    <property type="protein sequence ID" value="MCE3531848.1"/>
    <property type="molecule type" value="Genomic_DNA"/>
</dbReference>
<dbReference type="SMART" id="SM00487">
    <property type="entry name" value="DEXDc"/>
    <property type="match status" value="1"/>
</dbReference>